<dbReference type="RefSeq" id="WP_105397624.1">
    <property type="nucleotide sequence ID" value="NZ_CP020335.1"/>
</dbReference>
<protein>
    <submittedName>
        <fullName evidence="1">Uncharacterized protein</fullName>
    </submittedName>
</protein>
<organism evidence="1 2">
    <name type="scientific">Photorhabdus akhurstii</name>
    <dbReference type="NCBI Taxonomy" id="171438"/>
    <lineage>
        <taxon>Bacteria</taxon>
        <taxon>Pseudomonadati</taxon>
        <taxon>Pseudomonadota</taxon>
        <taxon>Gammaproteobacteria</taxon>
        <taxon>Enterobacterales</taxon>
        <taxon>Morganellaceae</taxon>
        <taxon>Photorhabdus</taxon>
    </lineage>
</organism>
<evidence type="ECO:0000313" key="2">
    <source>
        <dbReference type="Proteomes" id="UP000693715"/>
    </source>
</evidence>
<keyword evidence="2" id="KW-1185">Reference proteome</keyword>
<accession>A0ABX8LV40</accession>
<sequence length="70" mass="8087">MKKVAIVDGFSFGKVIQREDYSLIHCSYNVCLINNCHGVFTANNFITELKKFLSFDEAVFMLIKVEVLMY</sequence>
<evidence type="ECO:0000313" key="1">
    <source>
        <dbReference type="EMBL" id="QXF31974.1"/>
    </source>
</evidence>
<proteinExistence type="predicted"/>
<gene>
    <name evidence="1" type="ORF">B0X70_01370</name>
</gene>
<dbReference type="EMBL" id="CP020335">
    <property type="protein sequence ID" value="QXF31974.1"/>
    <property type="molecule type" value="Genomic_DNA"/>
</dbReference>
<name>A0ABX8LV40_9GAMM</name>
<reference evidence="1 2" key="1">
    <citation type="submission" date="2017-03" db="EMBL/GenBank/DDBJ databases">
        <title>Genome comparison of Photorhabdus luminescens strain 0813-124 phase variants.</title>
        <authorList>
            <person name="Chien C.-C."/>
            <person name="Chen W.-J."/>
            <person name="Shih M.-C."/>
            <person name="Hsieh F.-C."/>
        </authorList>
    </citation>
    <scope>NUCLEOTIDE SEQUENCE [LARGE SCALE GENOMIC DNA]</scope>
    <source>
        <strain evidence="1 2">0813-124 phase II</strain>
    </source>
</reference>
<dbReference type="Proteomes" id="UP000693715">
    <property type="component" value="Chromosome"/>
</dbReference>